<keyword evidence="3" id="KW-1185">Reference proteome</keyword>
<gene>
    <name evidence="2" type="ORF">EDM57_12055</name>
</gene>
<dbReference type="AlphaFoldDB" id="A0A3M8AZB7"/>
<comment type="caution">
    <text evidence="2">The sequence shown here is derived from an EMBL/GenBank/DDBJ whole genome shotgun (WGS) entry which is preliminary data.</text>
</comment>
<evidence type="ECO:0000313" key="2">
    <source>
        <dbReference type="EMBL" id="RNB56534.1"/>
    </source>
</evidence>
<sequence length="62" mass="6506">MSLDLSANAPWITTAAVKFGVFAIGLAVALALVNTLAPRWTRGILSAAVMLGGIYLFAIWLS</sequence>
<evidence type="ECO:0000313" key="3">
    <source>
        <dbReference type="Proteomes" id="UP000268829"/>
    </source>
</evidence>
<organism evidence="2 3">
    <name type="scientific">Brevibacillus gelatini</name>
    <dbReference type="NCBI Taxonomy" id="1655277"/>
    <lineage>
        <taxon>Bacteria</taxon>
        <taxon>Bacillati</taxon>
        <taxon>Bacillota</taxon>
        <taxon>Bacilli</taxon>
        <taxon>Bacillales</taxon>
        <taxon>Paenibacillaceae</taxon>
        <taxon>Brevibacillus</taxon>
    </lineage>
</organism>
<feature type="transmembrane region" description="Helical" evidence="1">
    <location>
        <begin position="12"/>
        <end position="32"/>
    </location>
</feature>
<reference evidence="2 3" key="1">
    <citation type="submission" date="2018-10" db="EMBL/GenBank/DDBJ databases">
        <title>Phylogenomics of Brevibacillus.</title>
        <authorList>
            <person name="Dunlap C."/>
        </authorList>
    </citation>
    <scope>NUCLEOTIDE SEQUENCE [LARGE SCALE GENOMIC DNA]</scope>
    <source>
        <strain evidence="2 3">DSM 100115</strain>
    </source>
</reference>
<dbReference type="EMBL" id="RHHS01000028">
    <property type="protein sequence ID" value="RNB56534.1"/>
    <property type="molecule type" value="Genomic_DNA"/>
</dbReference>
<dbReference type="Proteomes" id="UP000268829">
    <property type="component" value="Unassembled WGS sequence"/>
</dbReference>
<evidence type="ECO:0000256" key="1">
    <source>
        <dbReference type="SAM" id="Phobius"/>
    </source>
</evidence>
<keyword evidence="1" id="KW-0812">Transmembrane</keyword>
<protein>
    <recommendedName>
        <fullName evidence="4">DUF2768 family protein</fullName>
    </recommendedName>
</protein>
<proteinExistence type="predicted"/>
<keyword evidence="1" id="KW-0472">Membrane</keyword>
<feature type="transmembrane region" description="Helical" evidence="1">
    <location>
        <begin position="44"/>
        <end position="61"/>
    </location>
</feature>
<name>A0A3M8AZB7_9BACL</name>
<keyword evidence="1" id="KW-1133">Transmembrane helix</keyword>
<accession>A0A3M8AZB7</accession>
<evidence type="ECO:0008006" key="4">
    <source>
        <dbReference type="Google" id="ProtNLM"/>
    </source>
</evidence>